<keyword evidence="3" id="KW-1185">Reference proteome</keyword>
<evidence type="ECO:0000313" key="3">
    <source>
        <dbReference type="Proteomes" id="UP000266673"/>
    </source>
</evidence>
<organism evidence="2 3">
    <name type="scientific">Gigaspora rosea</name>
    <dbReference type="NCBI Taxonomy" id="44941"/>
    <lineage>
        <taxon>Eukaryota</taxon>
        <taxon>Fungi</taxon>
        <taxon>Fungi incertae sedis</taxon>
        <taxon>Mucoromycota</taxon>
        <taxon>Glomeromycotina</taxon>
        <taxon>Glomeromycetes</taxon>
        <taxon>Diversisporales</taxon>
        <taxon>Gigasporaceae</taxon>
        <taxon>Gigaspora</taxon>
    </lineage>
</organism>
<evidence type="ECO:0000313" key="2">
    <source>
        <dbReference type="EMBL" id="RIB08872.1"/>
    </source>
</evidence>
<sequence length="115" mass="13081">MQQEGLNGFLKALTFINKNEESLKGHINKLEVDDYELPEATSNYDEPPEANTNEPPEASTNDTPGATTSDAAGEQVLINRCSHKYEMFWVKLSHEILVRKMDKMKKIERNLLKNS</sequence>
<dbReference type="AlphaFoldDB" id="A0A397UF00"/>
<gene>
    <name evidence="2" type="ORF">C2G38_2044796</name>
</gene>
<proteinExistence type="predicted"/>
<evidence type="ECO:0000256" key="1">
    <source>
        <dbReference type="SAM" id="MobiDB-lite"/>
    </source>
</evidence>
<dbReference type="Proteomes" id="UP000266673">
    <property type="component" value="Unassembled WGS sequence"/>
</dbReference>
<dbReference type="EMBL" id="QKWP01001450">
    <property type="protein sequence ID" value="RIB08872.1"/>
    <property type="molecule type" value="Genomic_DNA"/>
</dbReference>
<comment type="caution">
    <text evidence="2">The sequence shown here is derived from an EMBL/GenBank/DDBJ whole genome shotgun (WGS) entry which is preliminary data.</text>
</comment>
<reference evidence="2 3" key="1">
    <citation type="submission" date="2018-06" db="EMBL/GenBank/DDBJ databases">
        <title>Comparative genomics reveals the genomic features of Rhizophagus irregularis, R. cerebriforme, R. diaphanum and Gigaspora rosea, and their symbiotic lifestyle signature.</title>
        <authorList>
            <person name="Morin E."/>
            <person name="San Clemente H."/>
            <person name="Chen E.C.H."/>
            <person name="De La Providencia I."/>
            <person name="Hainaut M."/>
            <person name="Kuo A."/>
            <person name="Kohler A."/>
            <person name="Murat C."/>
            <person name="Tang N."/>
            <person name="Roy S."/>
            <person name="Loubradou J."/>
            <person name="Henrissat B."/>
            <person name="Grigoriev I.V."/>
            <person name="Corradi N."/>
            <person name="Roux C."/>
            <person name="Martin F.M."/>
        </authorList>
    </citation>
    <scope>NUCLEOTIDE SEQUENCE [LARGE SCALE GENOMIC DNA]</scope>
    <source>
        <strain evidence="2 3">DAOM 194757</strain>
    </source>
</reference>
<protein>
    <submittedName>
        <fullName evidence="2">Uncharacterized protein</fullName>
    </submittedName>
</protein>
<feature type="compositionally biased region" description="Low complexity" evidence="1">
    <location>
        <begin position="49"/>
        <end position="58"/>
    </location>
</feature>
<accession>A0A397UF00</accession>
<feature type="compositionally biased region" description="Polar residues" evidence="1">
    <location>
        <begin position="59"/>
        <end position="70"/>
    </location>
</feature>
<name>A0A397UF00_9GLOM</name>
<feature type="region of interest" description="Disordered" evidence="1">
    <location>
        <begin position="34"/>
        <end position="74"/>
    </location>
</feature>